<dbReference type="EC" id="6.3.2.5" evidence="5"/>
<keyword evidence="1" id="KW-0210">Decarboxylase</keyword>
<dbReference type="GO" id="GO:0004633">
    <property type="term" value="F:phosphopantothenoylcysteine decarboxylase activity"/>
    <property type="evidence" value="ECO:0007669"/>
    <property type="project" value="UniProtKB-EC"/>
</dbReference>
<gene>
    <name evidence="5" type="primary">coaBC</name>
    <name evidence="5" type="ORF">CARN1_1062</name>
</gene>
<keyword evidence="2 5" id="KW-0456">Lyase</keyword>
<dbReference type="EMBL" id="CABL01000017">
    <property type="protein sequence ID" value="CBH75895.1"/>
    <property type="molecule type" value="Genomic_DNA"/>
</dbReference>
<feature type="domain" description="Flavoprotein" evidence="3">
    <location>
        <begin position="5"/>
        <end position="150"/>
    </location>
</feature>
<protein>
    <submittedName>
        <fullName evidence="5">Coenzyme A biosynthesis bifunctional protein CoaBC phosphopantothenoylcysteine synthetase/decarboxylase</fullName>
        <ecNumber evidence="5">4.1.1.36</ecNumber>
        <ecNumber evidence="5">6.3.2.5</ecNumber>
    </submittedName>
</protein>
<dbReference type="InterPro" id="IPR036551">
    <property type="entry name" value="Flavin_trans-like"/>
</dbReference>
<dbReference type="GO" id="GO:0071513">
    <property type="term" value="C:phosphopantothenoylcysteine decarboxylase complex"/>
    <property type="evidence" value="ECO:0007669"/>
    <property type="project" value="TreeGrafter"/>
</dbReference>
<evidence type="ECO:0000259" key="3">
    <source>
        <dbReference type="Pfam" id="PF02441"/>
    </source>
</evidence>
<feature type="domain" description="DNA/pantothenate metabolism flavoprotein C-terminal" evidence="4">
    <location>
        <begin position="183"/>
        <end position="388"/>
    </location>
</feature>
<dbReference type="InterPro" id="IPR003382">
    <property type="entry name" value="Flavoprotein"/>
</dbReference>
<dbReference type="SUPFAM" id="SSF52507">
    <property type="entry name" value="Homo-oligomeric flavin-containing Cys decarboxylases, HFCD"/>
    <property type="match status" value="1"/>
</dbReference>
<name>E6PHF7_9ZZZZ</name>
<dbReference type="Pfam" id="PF02441">
    <property type="entry name" value="Flavoprotein"/>
    <property type="match status" value="1"/>
</dbReference>
<keyword evidence="5" id="KW-0436">Ligase</keyword>
<dbReference type="SUPFAM" id="SSF102645">
    <property type="entry name" value="CoaB-like"/>
    <property type="match status" value="1"/>
</dbReference>
<dbReference type="PANTHER" id="PTHR14359:SF6">
    <property type="entry name" value="PHOSPHOPANTOTHENOYLCYSTEINE DECARBOXYLASE"/>
    <property type="match status" value="1"/>
</dbReference>
<dbReference type="GO" id="GO:0015941">
    <property type="term" value="P:pantothenate catabolic process"/>
    <property type="evidence" value="ECO:0007669"/>
    <property type="project" value="InterPro"/>
</dbReference>
<dbReference type="HAMAP" id="MF_02225">
    <property type="entry name" value="CoaBC"/>
    <property type="match status" value="1"/>
</dbReference>
<dbReference type="PANTHER" id="PTHR14359">
    <property type="entry name" value="HOMO-OLIGOMERIC FLAVIN CONTAINING CYS DECARBOXYLASE FAMILY"/>
    <property type="match status" value="1"/>
</dbReference>
<accession>E6PHF7</accession>
<dbReference type="Gene3D" id="3.40.50.10300">
    <property type="entry name" value="CoaB-like"/>
    <property type="match status" value="1"/>
</dbReference>
<reference evidence="5" key="1">
    <citation type="submission" date="2009-10" db="EMBL/GenBank/DDBJ databases">
        <title>Diversity of trophic interactions inside an arsenic-rich microbial ecosystem.</title>
        <authorList>
            <person name="Bertin P.N."/>
            <person name="Heinrich-Salmeron A."/>
            <person name="Pelletier E."/>
            <person name="Goulhen-Chollet F."/>
            <person name="Arsene-Ploetze F."/>
            <person name="Gallien S."/>
            <person name="Calteau A."/>
            <person name="Vallenet D."/>
            <person name="Casiot C."/>
            <person name="Chane-Woon-Ming B."/>
            <person name="Giloteaux L."/>
            <person name="Barakat M."/>
            <person name="Bonnefoy V."/>
            <person name="Bruneel O."/>
            <person name="Chandler M."/>
            <person name="Cleiss J."/>
            <person name="Duran R."/>
            <person name="Elbaz-Poulichet F."/>
            <person name="Fonknechten N."/>
            <person name="Lauga B."/>
            <person name="Mornico D."/>
            <person name="Ortet P."/>
            <person name="Schaeffer C."/>
            <person name="Siguier P."/>
            <person name="Alexander Thil Smith A."/>
            <person name="Van Dorsselaer A."/>
            <person name="Weissenbach J."/>
            <person name="Medigue C."/>
            <person name="Le Paslier D."/>
        </authorList>
    </citation>
    <scope>NUCLEOTIDE SEQUENCE</scope>
</reference>
<dbReference type="AlphaFoldDB" id="E6PHF7"/>
<dbReference type="GO" id="GO:0004632">
    <property type="term" value="F:phosphopantothenate--cysteine ligase activity"/>
    <property type="evidence" value="ECO:0007669"/>
    <property type="project" value="UniProtKB-EC"/>
</dbReference>
<dbReference type="InterPro" id="IPR035929">
    <property type="entry name" value="CoaB-like_sf"/>
</dbReference>
<evidence type="ECO:0000313" key="5">
    <source>
        <dbReference type="EMBL" id="CBH75895.1"/>
    </source>
</evidence>
<proteinExistence type="inferred from homology"/>
<dbReference type="EC" id="4.1.1.36" evidence="5"/>
<sequence length="396" mass="42091">MNGARILLVVSGGIAAYKAAALTSTLVQKGASVDVILTADAERFIAPLTFAALTARPVYSSLWDAPERIPHIRLVREAEVAIVAPATANIIAKLRAGIADDLATTALLAARIPVLIAPAMNAAMYENEMTVENIATLKARGYEIVEPESGFLAEREHGVGRLASEERLLEAIEGARARRRSLLGKRVLITAGPSQEPFDPVRFIGNASTGATGIALADEAARRGAEVTLLLGPTLLAPPYGVRTERFATAQELLDLALRESREIDLTIAAAAVADWRPSERSAEKRKKSDETLHVDLERTPDVLAAIAAAGGSKCIVGFAAETNDHEAHAREKMERKSLDAIVVNDVRAGAGFGLQENGLVLLVRSGARIDLGRASKRTLAGRLFDALEPLLKGKA</sequence>
<dbReference type="Gene3D" id="3.40.50.1950">
    <property type="entry name" value="Flavin prenyltransferase-like"/>
    <property type="match status" value="1"/>
</dbReference>
<dbReference type="InterPro" id="IPR007085">
    <property type="entry name" value="DNA/pantothenate-metab_flavo_C"/>
</dbReference>
<organism evidence="5">
    <name type="scientific">mine drainage metagenome</name>
    <dbReference type="NCBI Taxonomy" id="410659"/>
    <lineage>
        <taxon>unclassified sequences</taxon>
        <taxon>metagenomes</taxon>
        <taxon>ecological metagenomes</taxon>
    </lineage>
</organism>
<dbReference type="GO" id="GO:0015937">
    <property type="term" value="P:coenzyme A biosynthetic process"/>
    <property type="evidence" value="ECO:0007669"/>
    <property type="project" value="InterPro"/>
</dbReference>
<dbReference type="InterPro" id="IPR005252">
    <property type="entry name" value="CoaBC"/>
</dbReference>
<dbReference type="GO" id="GO:0010181">
    <property type="term" value="F:FMN binding"/>
    <property type="evidence" value="ECO:0007669"/>
    <property type="project" value="InterPro"/>
</dbReference>
<evidence type="ECO:0000256" key="1">
    <source>
        <dbReference type="ARBA" id="ARBA00022793"/>
    </source>
</evidence>
<dbReference type="NCBIfam" id="TIGR00521">
    <property type="entry name" value="coaBC_dfp"/>
    <property type="match status" value="1"/>
</dbReference>
<comment type="caution">
    <text evidence="5">The sequence shown here is derived from an EMBL/GenBank/DDBJ whole genome shotgun (WGS) entry which is preliminary data.</text>
</comment>
<evidence type="ECO:0000256" key="2">
    <source>
        <dbReference type="ARBA" id="ARBA00023239"/>
    </source>
</evidence>
<evidence type="ECO:0000259" key="4">
    <source>
        <dbReference type="Pfam" id="PF04127"/>
    </source>
</evidence>
<dbReference type="Pfam" id="PF04127">
    <property type="entry name" value="DFP"/>
    <property type="match status" value="1"/>
</dbReference>